<keyword evidence="9" id="KW-0511">Multifunctional enzyme</keyword>
<feature type="transmembrane region" description="Helical" evidence="10">
    <location>
        <begin position="232"/>
        <end position="255"/>
    </location>
</feature>
<comment type="caution">
    <text evidence="13">The sequence shown here is derived from an EMBL/GenBank/DDBJ whole genome shotgun (WGS) entry which is preliminary data.</text>
</comment>
<feature type="transmembrane region" description="Helical" evidence="10">
    <location>
        <begin position="187"/>
        <end position="220"/>
    </location>
</feature>
<evidence type="ECO:0000256" key="7">
    <source>
        <dbReference type="ARBA" id="ARBA00023136"/>
    </source>
</evidence>
<dbReference type="AlphaFoldDB" id="A0A559KE64"/>
<dbReference type="PANTHER" id="PTHR30487:SF0">
    <property type="entry name" value="PREPILIN LEADER PEPTIDASE_N-METHYLTRANSFERASE-RELATED"/>
    <property type="match status" value="1"/>
</dbReference>
<keyword evidence="4" id="KW-0997">Cell inner membrane</keyword>
<evidence type="ECO:0000256" key="8">
    <source>
        <dbReference type="RuleBase" id="RU003793"/>
    </source>
</evidence>
<reference evidence="13 14" key="1">
    <citation type="submission" date="2019-07" db="EMBL/GenBank/DDBJ databases">
        <authorList>
            <person name="Kim J."/>
        </authorList>
    </citation>
    <scope>NUCLEOTIDE SEQUENCE [LARGE SCALE GENOMIC DNA]</scope>
    <source>
        <strain evidence="13 14">JC52</strain>
    </source>
</reference>
<comment type="function">
    <text evidence="9">Plays an essential role in type IV pili and type II pseudopili formation by proteolytically removing the leader sequence from substrate proteins and subsequently monomethylating the alpha-amino group of the newly exposed N-terminal phenylalanine.</text>
</comment>
<dbReference type="InterPro" id="IPR000045">
    <property type="entry name" value="Prepilin_IV_endopep_pep"/>
</dbReference>
<proteinExistence type="inferred from homology"/>
<keyword evidence="9" id="KW-0808">Transferase</keyword>
<dbReference type="OrthoDB" id="9789291at2"/>
<feature type="domain" description="Prepilin type IV endopeptidase peptidase" evidence="11">
    <location>
        <begin position="110"/>
        <end position="216"/>
    </location>
</feature>
<dbReference type="RefSeq" id="WP_144845492.1">
    <property type="nucleotide sequence ID" value="NZ_VNJI01000008.1"/>
</dbReference>
<evidence type="ECO:0000313" key="14">
    <source>
        <dbReference type="Proteomes" id="UP000317036"/>
    </source>
</evidence>
<dbReference type="GO" id="GO:0006465">
    <property type="term" value="P:signal peptide processing"/>
    <property type="evidence" value="ECO:0007669"/>
    <property type="project" value="TreeGrafter"/>
</dbReference>
<keyword evidence="14" id="KW-1185">Reference proteome</keyword>
<dbReference type="EC" id="3.4.23.43" evidence="9"/>
<evidence type="ECO:0000256" key="2">
    <source>
        <dbReference type="ARBA" id="ARBA00005801"/>
    </source>
</evidence>
<dbReference type="EMBL" id="VNJI01000008">
    <property type="protein sequence ID" value="TVY10420.1"/>
    <property type="molecule type" value="Genomic_DNA"/>
</dbReference>
<evidence type="ECO:0000256" key="4">
    <source>
        <dbReference type="ARBA" id="ARBA00022519"/>
    </source>
</evidence>
<keyword evidence="6 10" id="KW-1133">Transmembrane helix</keyword>
<dbReference type="InterPro" id="IPR010627">
    <property type="entry name" value="Prepilin_pept_A24_N"/>
</dbReference>
<dbReference type="InterPro" id="IPR050882">
    <property type="entry name" value="Prepilin_peptidase/N-MTase"/>
</dbReference>
<dbReference type="Proteomes" id="UP000317036">
    <property type="component" value="Unassembled WGS sequence"/>
</dbReference>
<protein>
    <recommendedName>
        <fullName evidence="9">Prepilin leader peptidase/N-methyltransferase</fullName>
        <ecNumber evidence="9">2.1.1.-</ecNumber>
        <ecNumber evidence="9">3.4.23.43</ecNumber>
    </recommendedName>
</protein>
<feature type="transmembrane region" description="Helical" evidence="10">
    <location>
        <begin position="6"/>
        <end position="26"/>
    </location>
</feature>
<comment type="similarity">
    <text evidence="2 8">Belongs to the peptidase A24 family.</text>
</comment>
<name>A0A559KE64_9BACL</name>
<evidence type="ECO:0000256" key="9">
    <source>
        <dbReference type="RuleBase" id="RU003794"/>
    </source>
</evidence>
<dbReference type="GO" id="GO:0008168">
    <property type="term" value="F:methyltransferase activity"/>
    <property type="evidence" value="ECO:0007669"/>
    <property type="project" value="UniProtKB-KW"/>
</dbReference>
<evidence type="ECO:0000259" key="12">
    <source>
        <dbReference type="Pfam" id="PF06750"/>
    </source>
</evidence>
<organism evidence="13 14">
    <name type="scientific">Paenibacillus cremeus</name>
    <dbReference type="NCBI Taxonomy" id="2163881"/>
    <lineage>
        <taxon>Bacteria</taxon>
        <taxon>Bacillati</taxon>
        <taxon>Bacillota</taxon>
        <taxon>Bacilli</taxon>
        <taxon>Bacillales</taxon>
        <taxon>Paenibacillaceae</taxon>
        <taxon>Paenibacillus</taxon>
    </lineage>
</organism>
<dbReference type="Pfam" id="PF01478">
    <property type="entry name" value="Peptidase_A24"/>
    <property type="match status" value="1"/>
</dbReference>
<feature type="transmembrane region" description="Helical" evidence="10">
    <location>
        <begin position="103"/>
        <end position="120"/>
    </location>
</feature>
<keyword evidence="5 9" id="KW-0812">Transmembrane</keyword>
<dbReference type="GO" id="GO:0005886">
    <property type="term" value="C:plasma membrane"/>
    <property type="evidence" value="ECO:0007669"/>
    <property type="project" value="UniProtKB-SubCell"/>
</dbReference>
<feature type="domain" description="Prepilin peptidase A24 N-terminal" evidence="12">
    <location>
        <begin position="15"/>
        <end position="94"/>
    </location>
</feature>
<comment type="catalytic activity">
    <reaction evidence="9">
        <text>Typically cleaves a -Gly-|-Phe- bond to release an N-terminal, basic peptide of 5-8 residues from type IV prepilin, and then N-methylates the new N-terminal amino group, the methyl donor being S-adenosyl-L-methionine.</text>
        <dbReference type="EC" id="3.4.23.43"/>
    </reaction>
</comment>
<dbReference type="InterPro" id="IPR014032">
    <property type="entry name" value="Peptidase_A24A_bac"/>
</dbReference>
<evidence type="ECO:0000256" key="3">
    <source>
        <dbReference type="ARBA" id="ARBA00022475"/>
    </source>
</evidence>
<keyword evidence="9" id="KW-0489">Methyltransferase</keyword>
<comment type="subcellular location">
    <subcellularLocation>
        <location evidence="1">Cell inner membrane</location>
        <topology evidence="1">Multi-pass membrane protein</topology>
    </subcellularLocation>
    <subcellularLocation>
        <location evidence="9">Cell membrane</location>
        <topology evidence="9">Multi-pass membrane protein</topology>
    </subcellularLocation>
</comment>
<dbReference type="GO" id="GO:0032259">
    <property type="term" value="P:methylation"/>
    <property type="evidence" value="ECO:0007669"/>
    <property type="project" value="UniProtKB-KW"/>
</dbReference>
<feature type="transmembrane region" description="Helical" evidence="10">
    <location>
        <begin position="151"/>
        <end position="175"/>
    </location>
</feature>
<evidence type="ECO:0000256" key="10">
    <source>
        <dbReference type="SAM" id="Phobius"/>
    </source>
</evidence>
<dbReference type="EC" id="2.1.1.-" evidence="9"/>
<evidence type="ECO:0000256" key="5">
    <source>
        <dbReference type="ARBA" id="ARBA00022692"/>
    </source>
</evidence>
<evidence type="ECO:0000256" key="1">
    <source>
        <dbReference type="ARBA" id="ARBA00004429"/>
    </source>
</evidence>
<dbReference type="GO" id="GO:0004190">
    <property type="term" value="F:aspartic-type endopeptidase activity"/>
    <property type="evidence" value="ECO:0007669"/>
    <property type="project" value="UniProtKB-EC"/>
</dbReference>
<evidence type="ECO:0000313" key="13">
    <source>
        <dbReference type="EMBL" id="TVY10420.1"/>
    </source>
</evidence>
<evidence type="ECO:0000256" key="6">
    <source>
        <dbReference type="ARBA" id="ARBA00022989"/>
    </source>
</evidence>
<keyword evidence="9" id="KW-0645">Protease</keyword>
<dbReference type="PANTHER" id="PTHR30487">
    <property type="entry name" value="TYPE 4 PREPILIN-LIKE PROTEINS LEADER PEPTIDE-PROCESSING ENZYME"/>
    <property type="match status" value="1"/>
</dbReference>
<dbReference type="Pfam" id="PF06750">
    <property type="entry name" value="A24_N_bact"/>
    <property type="match status" value="1"/>
</dbReference>
<keyword evidence="3" id="KW-1003">Cell membrane</keyword>
<gene>
    <name evidence="13" type="ORF">FPZ49_08475</name>
</gene>
<evidence type="ECO:0000259" key="11">
    <source>
        <dbReference type="Pfam" id="PF01478"/>
    </source>
</evidence>
<dbReference type="PRINTS" id="PR00864">
    <property type="entry name" value="PREPILNPTASE"/>
</dbReference>
<feature type="transmembrane region" description="Helical" evidence="10">
    <location>
        <begin position="77"/>
        <end position="97"/>
    </location>
</feature>
<keyword evidence="7 10" id="KW-0472">Membrane</keyword>
<sequence>MDGQLWVLLVPLFFIGALFGSFFNVVGIRVPRGQSVVHPRSSCGSCHQTLGPVDLIPIFGWLLRKGKCHYCGTPISGVYMLGELAGGVLFAALPLLFPDHLEELWIAYPLVSVLLILTVSDLKYMLLPNKIIYPAMLLFTLLRLLNHPLPLWHYALGFVLGGGILISVSLIATWMGKPAMGFGDIRLMALIGLVIGVKLVLLCVFLSALLGSVIGLALIGSGKLSRSTPIPYGPFIAVGSLVSYCYGDPLVSWYLDLITL</sequence>
<keyword evidence="9" id="KW-0378">Hydrolase</keyword>
<accession>A0A559KE64</accession>
<dbReference type="Gene3D" id="1.20.120.1220">
    <property type="match status" value="1"/>
</dbReference>